<dbReference type="AlphaFoldDB" id="A0A1X7TYF7"/>
<reference evidence="1" key="1">
    <citation type="submission" date="2017-05" db="UniProtKB">
        <authorList>
            <consortium name="EnsemblMetazoa"/>
        </authorList>
    </citation>
    <scope>IDENTIFICATION</scope>
</reference>
<accession>A0A1X7TYF7</accession>
<dbReference type="InParanoid" id="A0A1X7TYF7"/>
<proteinExistence type="predicted"/>
<name>A0A1X7TYF7_AMPQE</name>
<dbReference type="EnsemblMetazoa" id="Aqu2.1.20283_001">
    <property type="protein sequence ID" value="Aqu2.1.20283_001"/>
    <property type="gene ID" value="Aqu2.1.20283"/>
</dbReference>
<protein>
    <submittedName>
        <fullName evidence="1">Uncharacterized protein</fullName>
    </submittedName>
</protein>
<organism evidence="1">
    <name type="scientific">Amphimedon queenslandica</name>
    <name type="common">Sponge</name>
    <dbReference type="NCBI Taxonomy" id="400682"/>
    <lineage>
        <taxon>Eukaryota</taxon>
        <taxon>Metazoa</taxon>
        <taxon>Porifera</taxon>
        <taxon>Demospongiae</taxon>
        <taxon>Heteroscleromorpha</taxon>
        <taxon>Haplosclerida</taxon>
        <taxon>Niphatidae</taxon>
        <taxon>Amphimedon</taxon>
    </lineage>
</organism>
<evidence type="ECO:0000313" key="1">
    <source>
        <dbReference type="EnsemblMetazoa" id="Aqu2.1.20283_001"/>
    </source>
</evidence>
<sequence>MKLLKNDSNKDQNPYLITSNRAVEDCIKGTKVALNLHMKQATSPKKHNASGKEDKALRSLMSPAITIKPADKNLGIVILKITRFCYSMPYPSIVQDLHKSSRVSKS</sequence>